<dbReference type="Proteomes" id="UP000434409">
    <property type="component" value="Unassembled WGS sequence"/>
</dbReference>
<gene>
    <name evidence="1" type="ORF">FYJ34_03920</name>
</gene>
<accession>A0A6N7UZX0</accession>
<evidence type="ECO:0000313" key="2">
    <source>
        <dbReference type="Proteomes" id="UP000434409"/>
    </source>
</evidence>
<organism evidence="1 2">
    <name type="scientific">Suipraeoptans intestinalis</name>
    <dbReference type="NCBI Taxonomy" id="2606628"/>
    <lineage>
        <taxon>Bacteria</taxon>
        <taxon>Bacillati</taxon>
        <taxon>Bacillota</taxon>
        <taxon>Clostridia</taxon>
        <taxon>Lachnospirales</taxon>
        <taxon>Lachnospiraceae</taxon>
        <taxon>Suipraeoptans</taxon>
    </lineage>
</organism>
<comment type="caution">
    <text evidence="1">The sequence shown here is derived from an EMBL/GenBank/DDBJ whole genome shotgun (WGS) entry which is preliminary data.</text>
</comment>
<protein>
    <submittedName>
        <fullName evidence="1">Uncharacterized protein</fullName>
    </submittedName>
</protein>
<sequence length="59" mass="6974">MDTGSVEFYKMIKCFRACNMLAKNQINRNKTDNKAKSDNKNLDFMPFIQNNINVHIEFE</sequence>
<keyword evidence="2" id="KW-1185">Reference proteome</keyword>
<reference evidence="1 2" key="1">
    <citation type="submission" date="2019-08" db="EMBL/GenBank/DDBJ databases">
        <title>In-depth cultivation of the pig gut microbiome towards novel bacterial diversity and tailored functional studies.</title>
        <authorList>
            <person name="Wylensek D."/>
            <person name="Hitch T.C.A."/>
            <person name="Clavel T."/>
        </authorList>
    </citation>
    <scope>NUCLEOTIDE SEQUENCE [LARGE SCALE GENOMIC DNA]</scope>
    <source>
        <strain evidence="1 2">68-1-5</strain>
    </source>
</reference>
<name>A0A6N7UZX0_9FIRM</name>
<dbReference type="AlphaFoldDB" id="A0A6N7UZX0"/>
<evidence type="ECO:0000313" key="1">
    <source>
        <dbReference type="EMBL" id="MSR93437.1"/>
    </source>
</evidence>
<dbReference type="EMBL" id="VULY01000018">
    <property type="protein sequence ID" value="MSR93437.1"/>
    <property type="molecule type" value="Genomic_DNA"/>
</dbReference>
<proteinExistence type="predicted"/>